<dbReference type="RefSeq" id="WP_061169065.1">
    <property type="nucleotide sequence ID" value="NZ_FCOA02000012.1"/>
</dbReference>
<evidence type="ECO:0000313" key="3">
    <source>
        <dbReference type="EMBL" id="SAK71226.1"/>
    </source>
</evidence>
<dbReference type="Pfam" id="PF00857">
    <property type="entry name" value="Isochorismatase"/>
    <property type="match status" value="1"/>
</dbReference>
<accession>A0A158BNB7</accession>
<keyword evidence="1" id="KW-0732">Signal</keyword>
<protein>
    <submittedName>
        <fullName evidence="3">Isochorismatase hydrolase</fullName>
    </submittedName>
</protein>
<organism evidence="3 4">
    <name type="scientific">Caballeronia hypogeia</name>
    <dbReference type="NCBI Taxonomy" id="1777140"/>
    <lineage>
        <taxon>Bacteria</taxon>
        <taxon>Pseudomonadati</taxon>
        <taxon>Pseudomonadota</taxon>
        <taxon>Betaproteobacteria</taxon>
        <taxon>Burkholderiales</taxon>
        <taxon>Burkholderiaceae</taxon>
        <taxon>Caballeronia</taxon>
    </lineage>
</organism>
<dbReference type="InterPro" id="IPR000868">
    <property type="entry name" value="Isochorismatase-like_dom"/>
</dbReference>
<dbReference type="SUPFAM" id="SSF52499">
    <property type="entry name" value="Isochorismatase-like hydrolases"/>
    <property type="match status" value="1"/>
</dbReference>
<feature type="chain" id="PRO_5007621991" evidence="1">
    <location>
        <begin position="29"/>
        <end position="248"/>
    </location>
</feature>
<dbReference type="EMBL" id="FCOA02000012">
    <property type="protein sequence ID" value="SAK71226.1"/>
    <property type="molecule type" value="Genomic_DNA"/>
</dbReference>
<keyword evidence="4" id="KW-1185">Reference proteome</keyword>
<evidence type="ECO:0000313" key="4">
    <source>
        <dbReference type="Proteomes" id="UP000054851"/>
    </source>
</evidence>
<feature type="domain" description="Isochorismatase-like" evidence="2">
    <location>
        <begin position="55"/>
        <end position="205"/>
    </location>
</feature>
<feature type="signal peptide" evidence="1">
    <location>
        <begin position="1"/>
        <end position="28"/>
    </location>
</feature>
<dbReference type="STRING" id="1777140.AWB79_03917"/>
<keyword evidence="3" id="KW-0378">Hydrolase</keyword>
<dbReference type="PANTHER" id="PTHR43559">
    <property type="entry name" value="HYDROLASE YCAC-RELATED"/>
    <property type="match status" value="1"/>
</dbReference>
<proteinExistence type="predicted"/>
<dbReference type="Gene3D" id="3.40.50.850">
    <property type="entry name" value="Isochorismatase-like"/>
    <property type="match status" value="1"/>
</dbReference>
<dbReference type="GO" id="GO:0016787">
    <property type="term" value="F:hydrolase activity"/>
    <property type="evidence" value="ECO:0007669"/>
    <property type="project" value="UniProtKB-KW"/>
</dbReference>
<name>A0A158BNB7_9BURK</name>
<reference evidence="3" key="1">
    <citation type="submission" date="2016-01" db="EMBL/GenBank/DDBJ databases">
        <authorList>
            <person name="Peeters C."/>
        </authorList>
    </citation>
    <scope>NUCLEOTIDE SEQUENCE</scope>
    <source>
        <strain evidence="3">LMG 29322</strain>
    </source>
</reference>
<evidence type="ECO:0000256" key="1">
    <source>
        <dbReference type="SAM" id="SignalP"/>
    </source>
</evidence>
<dbReference type="AlphaFoldDB" id="A0A158BNB7"/>
<sequence length="248" mass="26110">MKQLSFLKRTASALVVLSALGISQHALAENATMNAGNSITASENTALKKLKREDTVLLLVDHQVGLFTGVTDISTSELKHNLVALAKAARVLGIPVIVTATMPDGMWGPTIPELRAALPDVPVIVRGTIDAWQDPAVQSAIKKTGRHQLLVAGVSTEICASLPALSAKADGYDSRVVIDASGTFSEAKKTAGLARLQMAGIPIVDYATAAVEMLGSNDDPKAHDVYGALDIPFAGLVYNLQQAFTKKK</sequence>
<dbReference type="InterPro" id="IPR053152">
    <property type="entry name" value="Hydrolase_YcaC-like"/>
</dbReference>
<gene>
    <name evidence="3" type="ORF">AWB79_03917</name>
</gene>
<comment type="caution">
    <text evidence="3">The sequence shown here is derived from an EMBL/GenBank/DDBJ whole genome shotgun (WGS) entry which is preliminary data.</text>
</comment>
<dbReference type="PANTHER" id="PTHR43559:SF3">
    <property type="entry name" value="HYDROLASE YCAC-RELATED"/>
    <property type="match status" value="1"/>
</dbReference>
<evidence type="ECO:0000259" key="2">
    <source>
        <dbReference type="Pfam" id="PF00857"/>
    </source>
</evidence>
<dbReference type="Proteomes" id="UP000054851">
    <property type="component" value="Unassembled WGS sequence"/>
</dbReference>
<dbReference type="InterPro" id="IPR036380">
    <property type="entry name" value="Isochorismatase-like_sf"/>
</dbReference>